<keyword evidence="3" id="KW-1015">Disulfide bond</keyword>
<evidence type="ECO:0000313" key="8">
    <source>
        <dbReference type="Proteomes" id="UP001165489"/>
    </source>
</evidence>
<gene>
    <name evidence="7" type="ORF">MM239_14875</name>
</gene>
<evidence type="ECO:0000256" key="4">
    <source>
        <dbReference type="ARBA" id="ARBA00023284"/>
    </source>
</evidence>
<dbReference type="SUPFAM" id="SSF52833">
    <property type="entry name" value="Thioredoxin-like"/>
    <property type="match status" value="1"/>
</dbReference>
<evidence type="ECO:0000256" key="5">
    <source>
        <dbReference type="SAM" id="SignalP"/>
    </source>
</evidence>
<feature type="domain" description="Thioredoxin" evidence="6">
    <location>
        <begin position="378"/>
        <end position="523"/>
    </location>
</feature>
<dbReference type="PANTHER" id="PTHR42852">
    <property type="entry name" value="THIOL:DISULFIDE INTERCHANGE PROTEIN DSBE"/>
    <property type="match status" value="1"/>
</dbReference>
<organism evidence="7 8">
    <name type="scientific">Belliella filtrata</name>
    <dbReference type="NCBI Taxonomy" id="2923435"/>
    <lineage>
        <taxon>Bacteria</taxon>
        <taxon>Pseudomonadati</taxon>
        <taxon>Bacteroidota</taxon>
        <taxon>Cytophagia</taxon>
        <taxon>Cytophagales</taxon>
        <taxon>Cyclobacteriaceae</taxon>
        <taxon>Belliella</taxon>
    </lineage>
</organism>
<dbReference type="Pfam" id="PF13905">
    <property type="entry name" value="Thioredoxin_8"/>
    <property type="match status" value="1"/>
</dbReference>
<dbReference type="PANTHER" id="PTHR42852:SF6">
    <property type="entry name" value="THIOL:DISULFIDE INTERCHANGE PROTEIN DSBE"/>
    <property type="match status" value="1"/>
</dbReference>
<evidence type="ECO:0000313" key="7">
    <source>
        <dbReference type="EMBL" id="MCH7410689.1"/>
    </source>
</evidence>
<dbReference type="PROSITE" id="PS51352">
    <property type="entry name" value="THIOREDOXIN_2"/>
    <property type="match status" value="1"/>
</dbReference>
<feature type="chain" id="PRO_5046427482" evidence="5">
    <location>
        <begin position="28"/>
        <end position="531"/>
    </location>
</feature>
<accession>A0ABS9V2V9</accession>
<evidence type="ECO:0000259" key="6">
    <source>
        <dbReference type="PROSITE" id="PS51352"/>
    </source>
</evidence>
<protein>
    <submittedName>
        <fullName evidence="7">TlpA family protein disulfide reductase</fullName>
    </submittedName>
</protein>
<dbReference type="EMBL" id="JAKZGP010000044">
    <property type="protein sequence ID" value="MCH7410689.1"/>
    <property type="molecule type" value="Genomic_DNA"/>
</dbReference>
<dbReference type="RefSeq" id="WP_241349050.1">
    <property type="nucleotide sequence ID" value="NZ_JAKZGP010000044.1"/>
</dbReference>
<name>A0ABS9V2V9_9BACT</name>
<dbReference type="InterPro" id="IPR013766">
    <property type="entry name" value="Thioredoxin_domain"/>
</dbReference>
<keyword evidence="4" id="KW-0676">Redox-active center</keyword>
<keyword evidence="2" id="KW-0201">Cytochrome c-type biogenesis</keyword>
<comment type="subcellular location">
    <subcellularLocation>
        <location evidence="1">Cell envelope</location>
    </subcellularLocation>
</comment>
<feature type="signal peptide" evidence="5">
    <location>
        <begin position="1"/>
        <end position="27"/>
    </location>
</feature>
<dbReference type="InterPro" id="IPR050553">
    <property type="entry name" value="Thioredoxin_ResA/DsbE_sf"/>
</dbReference>
<evidence type="ECO:0000256" key="3">
    <source>
        <dbReference type="ARBA" id="ARBA00023157"/>
    </source>
</evidence>
<sequence length="531" mass="61458">MKILKIVYNIKIIGLCLLWLCSLTSRAQDSALTESVDSAPVVIYGEVKSKVPVDSLEITFWDHYIDKQNRMPKPWKEFVHTESGNLFNGGFGSKTFSFTSEPVNDVSYLSIGLGQYFFMDRFQVDPGDSVRILIDLHRGMMLFDGPSAEKFRCQYELELAKSNHTYKNPPLMNTGDREKFLNSKDYRERYKKAVSESSSIKKHLQFIDSSESALAYIVNVLDENDKCHAGWRVINSFRGILSDDFIARMVVELEGYLHLQKISAFKRYYNHTDKFDSIYHERLATLHRLEMEETVQLSSISYMDYLFEHSIMRSIVEETPITTIYEEFPQETKELLIGKYLSNYYRTFDNITEVFTKSLSEVKTPWVHEELQKLFNSQQEGKLFLDVSLSSLENNETRLSAYKDKVVMLDFWFTGCQACILFYQDHLSKVEEHFKDNDDVLIVSISADKSFEQWQKSVASGKYTSQDVINLNTGGFKHELLLYYNIHAYPTQMLLDRAGNVAKVGNFPSTAEGLIELIQEELQNDPKSKSR</sequence>
<proteinExistence type="predicted"/>
<keyword evidence="8" id="KW-1185">Reference proteome</keyword>
<dbReference type="CDD" id="cd02966">
    <property type="entry name" value="TlpA_like_family"/>
    <property type="match status" value="1"/>
</dbReference>
<dbReference type="Gene3D" id="3.40.30.10">
    <property type="entry name" value="Glutaredoxin"/>
    <property type="match status" value="1"/>
</dbReference>
<evidence type="ECO:0000256" key="2">
    <source>
        <dbReference type="ARBA" id="ARBA00022748"/>
    </source>
</evidence>
<evidence type="ECO:0000256" key="1">
    <source>
        <dbReference type="ARBA" id="ARBA00004196"/>
    </source>
</evidence>
<dbReference type="InterPro" id="IPR012336">
    <property type="entry name" value="Thioredoxin-like_fold"/>
</dbReference>
<comment type="caution">
    <text evidence="7">The sequence shown here is derived from an EMBL/GenBank/DDBJ whole genome shotgun (WGS) entry which is preliminary data.</text>
</comment>
<reference evidence="7" key="1">
    <citation type="submission" date="2022-03" db="EMBL/GenBank/DDBJ databases">
        <title>De novo assembled genomes of Belliella spp. (Cyclobacteriaceae) strains.</title>
        <authorList>
            <person name="Szabo A."/>
            <person name="Korponai K."/>
            <person name="Felfoldi T."/>
        </authorList>
    </citation>
    <scope>NUCLEOTIDE SEQUENCE</scope>
    <source>
        <strain evidence="7">DSM 111904</strain>
    </source>
</reference>
<dbReference type="Proteomes" id="UP001165489">
    <property type="component" value="Unassembled WGS sequence"/>
</dbReference>
<dbReference type="InterPro" id="IPR036249">
    <property type="entry name" value="Thioredoxin-like_sf"/>
</dbReference>
<keyword evidence="5" id="KW-0732">Signal</keyword>